<keyword evidence="7" id="KW-0862">Zinc</keyword>
<feature type="transmembrane region" description="Helical" evidence="8">
    <location>
        <begin position="46"/>
        <end position="68"/>
    </location>
</feature>
<keyword evidence="7" id="KW-0479">Metal-binding</keyword>
<comment type="subcellular location">
    <subcellularLocation>
        <location evidence="1">Cell membrane</location>
        <topology evidence="1">Multi-pass membrane protein</topology>
    </subcellularLocation>
</comment>
<dbReference type="GO" id="GO:0046872">
    <property type="term" value="F:metal ion binding"/>
    <property type="evidence" value="ECO:0007669"/>
    <property type="project" value="UniProtKB-KW"/>
</dbReference>
<protein>
    <submittedName>
        <fullName evidence="9">Hemolysin-3</fullName>
    </submittedName>
</protein>
<dbReference type="GO" id="GO:0140911">
    <property type="term" value="F:pore-forming activity"/>
    <property type="evidence" value="ECO:0007669"/>
    <property type="project" value="InterPro"/>
</dbReference>
<feature type="binding site" evidence="7">
    <location>
        <position position="195"/>
    </location>
    <ligand>
        <name>Zn(2+)</name>
        <dbReference type="ChEBI" id="CHEBI:29105"/>
    </ligand>
</feature>
<dbReference type="InterPro" id="IPR004254">
    <property type="entry name" value="AdipoR/HlyIII-related"/>
</dbReference>
<dbReference type="NCBIfam" id="TIGR01065">
    <property type="entry name" value="hlyIII"/>
    <property type="match status" value="1"/>
</dbReference>
<feature type="transmembrane region" description="Helical" evidence="8">
    <location>
        <begin position="21"/>
        <end position="40"/>
    </location>
</feature>
<proteinExistence type="inferred from homology"/>
<evidence type="ECO:0000313" key="9">
    <source>
        <dbReference type="EMBL" id="SQD93211.1"/>
    </source>
</evidence>
<evidence type="ECO:0000256" key="4">
    <source>
        <dbReference type="ARBA" id="ARBA00022692"/>
    </source>
</evidence>
<name>A0A2X3KKS2_9BACT</name>
<keyword evidence="5 8" id="KW-1133">Transmembrane helix</keyword>
<feature type="transmembrane region" description="Helical" evidence="8">
    <location>
        <begin position="111"/>
        <end position="132"/>
    </location>
</feature>
<feature type="transmembrane region" description="Helical" evidence="8">
    <location>
        <begin position="163"/>
        <end position="184"/>
    </location>
</feature>
<dbReference type="PANTHER" id="PTHR20855:SF3">
    <property type="entry name" value="LD03007P"/>
    <property type="match status" value="1"/>
</dbReference>
<evidence type="ECO:0000313" key="10">
    <source>
        <dbReference type="Proteomes" id="UP000249818"/>
    </source>
</evidence>
<keyword evidence="6 8" id="KW-0472">Membrane</keyword>
<evidence type="ECO:0000256" key="5">
    <source>
        <dbReference type="ARBA" id="ARBA00022989"/>
    </source>
</evidence>
<keyword evidence="10" id="KW-1185">Reference proteome</keyword>
<comment type="similarity">
    <text evidence="2">Belongs to the UPF0073 (Hly-III) family.</text>
</comment>
<dbReference type="AlphaFoldDB" id="A0A2X3KKS2"/>
<evidence type="ECO:0000256" key="1">
    <source>
        <dbReference type="ARBA" id="ARBA00004651"/>
    </source>
</evidence>
<feature type="transmembrane region" description="Helical" evidence="8">
    <location>
        <begin position="139"/>
        <end position="157"/>
    </location>
</feature>
<dbReference type="EMBL" id="LS483254">
    <property type="protein sequence ID" value="SQD93211.1"/>
    <property type="molecule type" value="Genomic_DNA"/>
</dbReference>
<evidence type="ECO:0000256" key="7">
    <source>
        <dbReference type="PIRSR" id="PIRSR604254-1"/>
    </source>
</evidence>
<dbReference type="Pfam" id="PF03006">
    <property type="entry name" value="HlyIII"/>
    <property type="match status" value="1"/>
</dbReference>
<reference evidence="10" key="1">
    <citation type="submission" date="2018-05" db="EMBL/GenBank/DDBJ databases">
        <authorList>
            <person name="Hao L."/>
        </authorList>
    </citation>
    <scope>NUCLEOTIDE SEQUENCE [LARGE SCALE GENOMIC DNA]</scope>
</reference>
<dbReference type="PANTHER" id="PTHR20855">
    <property type="entry name" value="ADIPOR/PROGESTIN RECEPTOR-RELATED"/>
    <property type="match status" value="1"/>
</dbReference>
<feature type="binding site" evidence="7">
    <location>
        <position position="191"/>
    </location>
    <ligand>
        <name>Zn(2+)</name>
        <dbReference type="ChEBI" id="CHEBI:29105"/>
    </ligand>
</feature>
<feature type="transmembrane region" description="Helical" evidence="8">
    <location>
        <begin position="196"/>
        <end position="214"/>
    </location>
</feature>
<feature type="binding site" evidence="7">
    <location>
        <position position="69"/>
    </location>
    <ligand>
        <name>Zn(2+)</name>
        <dbReference type="ChEBI" id="CHEBI:29105"/>
    </ligand>
</feature>
<feature type="transmembrane region" description="Helical" evidence="8">
    <location>
        <begin position="88"/>
        <end position="105"/>
    </location>
</feature>
<dbReference type="InterPro" id="IPR005744">
    <property type="entry name" value="Hy-lIII"/>
</dbReference>
<evidence type="ECO:0000256" key="3">
    <source>
        <dbReference type="ARBA" id="ARBA00022475"/>
    </source>
</evidence>
<dbReference type="RefSeq" id="WP_231944254.1">
    <property type="nucleotide sequence ID" value="NZ_LS483254.1"/>
</dbReference>
<keyword evidence="3" id="KW-1003">Cell membrane</keyword>
<dbReference type="Proteomes" id="UP000249818">
    <property type="component" value="Chromosome BARAN1"/>
</dbReference>
<dbReference type="GO" id="GO:0005886">
    <property type="term" value="C:plasma membrane"/>
    <property type="evidence" value="ECO:0007669"/>
    <property type="project" value="UniProtKB-SubCell"/>
</dbReference>
<evidence type="ECO:0000256" key="6">
    <source>
        <dbReference type="ARBA" id="ARBA00023136"/>
    </source>
</evidence>
<evidence type="ECO:0000256" key="8">
    <source>
        <dbReference type="SAM" id="Phobius"/>
    </source>
</evidence>
<gene>
    <name evidence="9" type="ORF">BARAN1_1189</name>
</gene>
<dbReference type="KEGG" id="bana:BARAN1_1189"/>
<accession>A0A2X3KKS2</accession>
<sequence length="217" mass="23569">MNRELPEYTEGEEIANAVTHAVATGLSLAGLAALTVLGVVRGASAGQIASLVVYGTTLVLTHLASTLYHSVRNRQAKAVFRILDHASIYLLIAGTYTPFLVIRLWNPWGWALLGVVWAMAAAGVVFKSLFLGRLRKASVVTYVAMGWLIVVAAKQVLSHVPLGALVLLLAGGVIYTLGIIFYAWKRLPFNHAIWHLMVLAGGMCHYFAIFLYLLPAR</sequence>
<evidence type="ECO:0000256" key="2">
    <source>
        <dbReference type="ARBA" id="ARBA00008488"/>
    </source>
</evidence>
<keyword evidence="4 8" id="KW-0812">Transmembrane</keyword>
<organism evidence="9 10">
    <name type="scientific">Candidatus Bipolaricaulis anaerobius</name>
    <dbReference type="NCBI Taxonomy" id="2026885"/>
    <lineage>
        <taxon>Bacteria</taxon>
        <taxon>Candidatus Bipolaricaulota</taxon>
        <taxon>Candidatus Bipolaricaulia</taxon>
        <taxon>Candidatus Bipolaricaulales</taxon>
        <taxon>Candidatus Bipolaricaulaceae</taxon>
        <taxon>Candidatus Bipolaricaulis</taxon>
    </lineage>
</organism>